<comment type="caution">
    <text evidence="2">The sequence shown here is derived from an EMBL/GenBank/DDBJ whole genome shotgun (WGS) entry which is preliminary data.</text>
</comment>
<dbReference type="SUPFAM" id="SSF55729">
    <property type="entry name" value="Acyl-CoA N-acyltransferases (Nat)"/>
    <property type="match status" value="1"/>
</dbReference>
<dbReference type="Proteomes" id="UP000323632">
    <property type="component" value="Unassembled WGS sequence"/>
</dbReference>
<proteinExistence type="predicted"/>
<evidence type="ECO:0000313" key="3">
    <source>
        <dbReference type="Proteomes" id="UP000323632"/>
    </source>
</evidence>
<organism evidence="2 3">
    <name type="scientific">Taibaiella lutea</name>
    <dbReference type="NCBI Taxonomy" id="2608001"/>
    <lineage>
        <taxon>Bacteria</taxon>
        <taxon>Pseudomonadati</taxon>
        <taxon>Bacteroidota</taxon>
        <taxon>Chitinophagia</taxon>
        <taxon>Chitinophagales</taxon>
        <taxon>Chitinophagaceae</taxon>
        <taxon>Taibaiella</taxon>
    </lineage>
</organism>
<dbReference type="Pfam" id="PF13302">
    <property type="entry name" value="Acetyltransf_3"/>
    <property type="match status" value="1"/>
</dbReference>
<protein>
    <submittedName>
        <fullName evidence="2">GNAT family N-acetyltransferase</fullName>
    </submittedName>
</protein>
<name>A0A5M6CAX1_9BACT</name>
<keyword evidence="3" id="KW-1185">Reference proteome</keyword>
<gene>
    <name evidence="2" type="ORF">F0919_15190</name>
</gene>
<accession>A0A5M6CAX1</accession>
<evidence type="ECO:0000313" key="2">
    <source>
        <dbReference type="EMBL" id="KAA5532143.1"/>
    </source>
</evidence>
<dbReference type="EMBL" id="VWSH01000004">
    <property type="protein sequence ID" value="KAA5532143.1"/>
    <property type="molecule type" value="Genomic_DNA"/>
</dbReference>
<dbReference type="InterPro" id="IPR000182">
    <property type="entry name" value="GNAT_dom"/>
</dbReference>
<feature type="domain" description="N-acetyltransferase" evidence="1">
    <location>
        <begin position="3"/>
        <end position="171"/>
    </location>
</feature>
<reference evidence="2 3" key="1">
    <citation type="submission" date="2019-09" db="EMBL/GenBank/DDBJ databases">
        <title>Genome sequence and assembly of Taibaiella sp.</title>
        <authorList>
            <person name="Chhetri G."/>
        </authorList>
    </citation>
    <scope>NUCLEOTIDE SEQUENCE [LARGE SCALE GENOMIC DNA]</scope>
    <source>
        <strain evidence="2 3">KVB11</strain>
    </source>
</reference>
<dbReference type="AlphaFoldDB" id="A0A5M6CAX1"/>
<dbReference type="PROSITE" id="PS51186">
    <property type="entry name" value="GNAT"/>
    <property type="match status" value="1"/>
</dbReference>
<dbReference type="InterPro" id="IPR016181">
    <property type="entry name" value="Acyl_CoA_acyltransferase"/>
</dbReference>
<dbReference type="RefSeq" id="WP_150033645.1">
    <property type="nucleotide sequence ID" value="NZ_VWSH01000004.1"/>
</dbReference>
<evidence type="ECO:0000259" key="1">
    <source>
        <dbReference type="PROSITE" id="PS51186"/>
    </source>
</evidence>
<keyword evidence="2" id="KW-0808">Transferase</keyword>
<dbReference type="Gene3D" id="3.40.630.30">
    <property type="match status" value="1"/>
</dbReference>
<sequence length="177" mass="20442">MNLSVREIQEQDIPLISDYWVNATSESLLAMGAIKEMVPDQKYWQEALLSQIKSNYAEKQSYCTIWLVDGEPIGHCNVNKIIFGQEAYMHLQLWKADKRQSGLGTSLVKLSLPYFFQNLQLKTLFCEPYALNPAPNSTLKKLGFDFVKEYITVPGSFSFEQPTNRWELSLEKFNLLF</sequence>
<dbReference type="GO" id="GO:0016747">
    <property type="term" value="F:acyltransferase activity, transferring groups other than amino-acyl groups"/>
    <property type="evidence" value="ECO:0007669"/>
    <property type="project" value="InterPro"/>
</dbReference>